<dbReference type="AlphaFoldDB" id="A0A1G6ZY60"/>
<feature type="compositionally biased region" description="Basic residues" evidence="1">
    <location>
        <begin position="229"/>
        <end position="238"/>
    </location>
</feature>
<feature type="region of interest" description="Disordered" evidence="1">
    <location>
        <begin position="380"/>
        <end position="437"/>
    </location>
</feature>
<feature type="compositionally biased region" description="Basic residues" evidence="1">
    <location>
        <begin position="172"/>
        <end position="183"/>
    </location>
</feature>
<accession>A0A1G6ZY60</accession>
<dbReference type="Proteomes" id="UP000199034">
    <property type="component" value="Unassembled WGS sequence"/>
</dbReference>
<name>A0A1G6ZY60_9ACTN</name>
<organism evidence="2 3">
    <name type="scientific">Nocardioides lianchengensis</name>
    <dbReference type="NCBI Taxonomy" id="1045774"/>
    <lineage>
        <taxon>Bacteria</taxon>
        <taxon>Bacillati</taxon>
        <taxon>Actinomycetota</taxon>
        <taxon>Actinomycetes</taxon>
        <taxon>Propionibacteriales</taxon>
        <taxon>Nocardioidaceae</taxon>
        <taxon>Nocardioides</taxon>
    </lineage>
</organism>
<proteinExistence type="predicted"/>
<feature type="compositionally biased region" description="Polar residues" evidence="1">
    <location>
        <begin position="1"/>
        <end position="10"/>
    </location>
</feature>
<gene>
    <name evidence="2" type="ORF">SAMN05421872_11466</name>
</gene>
<feature type="region of interest" description="Disordered" evidence="1">
    <location>
        <begin position="157"/>
        <end position="249"/>
    </location>
</feature>
<reference evidence="2 3" key="1">
    <citation type="submission" date="2016-10" db="EMBL/GenBank/DDBJ databases">
        <authorList>
            <person name="de Groot N.N."/>
        </authorList>
    </citation>
    <scope>NUCLEOTIDE SEQUENCE [LARGE SCALE GENOMIC DNA]</scope>
    <source>
        <strain evidence="2 3">CGMCC 4.6858</strain>
    </source>
</reference>
<evidence type="ECO:0000313" key="3">
    <source>
        <dbReference type="Proteomes" id="UP000199034"/>
    </source>
</evidence>
<evidence type="ECO:0000313" key="2">
    <source>
        <dbReference type="EMBL" id="SDE06576.1"/>
    </source>
</evidence>
<sequence length="437" mass="47773">MGPTHDTSAPQPHAPESQHAQPAAQGPSSPVPLSRGSADGDTKRATSAVGKPTPPQPRAHPATTATPLANLVRRTRWNFNGGNWVVGDGGSRDTDTHPLPATFAAARGIVPEEGDWYERNTGAYHARQADLRDRLISARERTQRRRDVGLVTNRTEQFSGEDMTVRTDPTSKKKKAQKRKRSVPRPTGIGPLPVETPWGGMNFWSSPHVPKQGFARFPKREGDPEPRPKKARGAKAPKKAPSNPETTYNELSKHLDKLPKDQRKDVARRMLEYMRATGPVAPAPALGDNLAQKSAAATSSLLTVAEPHAERNDFGGKPERAALRAIQAIGDFRTVLNNKNGYYPPSWSTKGGAKHAGTSAFAKMVRHELDFPRETLKMLEDYMSDSSDEEPDEDEEYAVDHTEHEDEHKSDVLPKDEDEDEPPGAGFGGFAPAPISV</sequence>
<feature type="compositionally biased region" description="Acidic residues" evidence="1">
    <location>
        <begin position="382"/>
        <end position="397"/>
    </location>
</feature>
<feature type="region of interest" description="Disordered" evidence="1">
    <location>
        <begin position="1"/>
        <end position="69"/>
    </location>
</feature>
<feature type="compositionally biased region" description="Basic and acidic residues" evidence="1">
    <location>
        <begin position="218"/>
        <end position="228"/>
    </location>
</feature>
<dbReference type="EMBL" id="FMZM01000014">
    <property type="protein sequence ID" value="SDE06576.1"/>
    <property type="molecule type" value="Genomic_DNA"/>
</dbReference>
<evidence type="ECO:0000256" key="1">
    <source>
        <dbReference type="SAM" id="MobiDB-lite"/>
    </source>
</evidence>
<keyword evidence="3" id="KW-1185">Reference proteome</keyword>
<feature type="compositionally biased region" description="Basic and acidic residues" evidence="1">
    <location>
        <begin position="398"/>
        <end position="415"/>
    </location>
</feature>
<protein>
    <submittedName>
        <fullName evidence="2">Uncharacterized protein</fullName>
    </submittedName>
</protein>